<proteinExistence type="predicted"/>
<organism evidence="1 2">
    <name type="scientific">Romanomermis culicivorax</name>
    <name type="common">Nematode worm</name>
    <dbReference type="NCBI Taxonomy" id="13658"/>
    <lineage>
        <taxon>Eukaryota</taxon>
        <taxon>Metazoa</taxon>
        <taxon>Ecdysozoa</taxon>
        <taxon>Nematoda</taxon>
        <taxon>Enoplea</taxon>
        <taxon>Dorylaimia</taxon>
        <taxon>Mermithida</taxon>
        <taxon>Mermithoidea</taxon>
        <taxon>Mermithidae</taxon>
        <taxon>Romanomermis</taxon>
    </lineage>
</organism>
<sequence length="216" mass="26346">MTRYPDDRITEYPLQKHGYSDVNKYPRNVRAKKDFFKVWKLHSFDYIFMKIFTLTTMKDQACRTVKELYGKLRYVALTFPKKVSHDREHSFNTSCSKYREKQHKNQTFLDIFTEYANSDEQFLKHENLFIQATAPNWPKKIHETRATWKMQRLLSDFHKYAFFRAVQLPKRCKNLNENSTNTKSQQMTNLKEFKEANKRPRPNQYFDDWIRNRKCK</sequence>
<name>A0A915JHA9_ROMCU</name>
<dbReference type="WBParaSite" id="nRc.2.0.1.t25500-RA">
    <property type="protein sequence ID" value="nRc.2.0.1.t25500-RA"/>
    <property type="gene ID" value="nRc.2.0.1.g25500"/>
</dbReference>
<dbReference type="Proteomes" id="UP000887565">
    <property type="component" value="Unplaced"/>
</dbReference>
<protein>
    <submittedName>
        <fullName evidence="2">Uncharacterized protein</fullName>
    </submittedName>
</protein>
<reference evidence="2" key="1">
    <citation type="submission" date="2022-11" db="UniProtKB">
        <authorList>
            <consortium name="WormBaseParasite"/>
        </authorList>
    </citation>
    <scope>IDENTIFICATION</scope>
</reference>
<dbReference type="AlphaFoldDB" id="A0A915JHA9"/>
<accession>A0A915JHA9</accession>
<keyword evidence="1" id="KW-1185">Reference proteome</keyword>
<evidence type="ECO:0000313" key="2">
    <source>
        <dbReference type="WBParaSite" id="nRc.2.0.1.t25500-RA"/>
    </source>
</evidence>
<evidence type="ECO:0000313" key="1">
    <source>
        <dbReference type="Proteomes" id="UP000887565"/>
    </source>
</evidence>